<evidence type="ECO:0000256" key="9">
    <source>
        <dbReference type="SAM" id="Phobius"/>
    </source>
</evidence>
<evidence type="ECO:0000313" key="11">
    <source>
        <dbReference type="EMBL" id="PZX09643.1"/>
    </source>
</evidence>
<sequence>MLDAGDITRSVVMEDLGEPVGGRGKRLLDIAFALLAISGLSIFLVVVAVAIKIRSRGPVFFAHERVGYAGQPFHCLKFRTMVPDAAERLQAVLDASPESREEFRKHHKLHKDPRIIPGLGSFLRKTSLDEVPQFFNVLAGHMSVVGPRPVTSHELSIYGSAAKQYISARPGITGLWQVSGRSTTTFAERVEMDSTYLSNWSFWTDVRLIFRTIWAAGRGAC</sequence>
<dbReference type="GO" id="GO:0005886">
    <property type="term" value="C:plasma membrane"/>
    <property type="evidence" value="ECO:0007669"/>
    <property type="project" value="UniProtKB-SubCell"/>
</dbReference>
<evidence type="ECO:0000256" key="3">
    <source>
        <dbReference type="ARBA" id="ARBA00022475"/>
    </source>
</evidence>
<evidence type="ECO:0000256" key="2">
    <source>
        <dbReference type="ARBA" id="ARBA00006464"/>
    </source>
</evidence>
<dbReference type="PANTHER" id="PTHR30576:SF4">
    <property type="entry name" value="UNDECAPRENYL-PHOSPHATE GALACTOSE PHOSPHOTRANSFERASE"/>
    <property type="match status" value="1"/>
</dbReference>
<evidence type="ECO:0000256" key="7">
    <source>
        <dbReference type="ARBA" id="ARBA00023136"/>
    </source>
</evidence>
<evidence type="ECO:0000256" key="8">
    <source>
        <dbReference type="ARBA" id="ARBA00023169"/>
    </source>
</evidence>
<evidence type="ECO:0000256" key="1">
    <source>
        <dbReference type="ARBA" id="ARBA00004236"/>
    </source>
</evidence>
<keyword evidence="7 9" id="KW-0472">Membrane</keyword>
<evidence type="ECO:0000313" key="12">
    <source>
        <dbReference type="Proteomes" id="UP000248916"/>
    </source>
</evidence>
<evidence type="ECO:0000256" key="5">
    <source>
        <dbReference type="ARBA" id="ARBA00022692"/>
    </source>
</evidence>
<dbReference type="OrthoDB" id="9808602at2"/>
<evidence type="ECO:0000256" key="6">
    <source>
        <dbReference type="ARBA" id="ARBA00022989"/>
    </source>
</evidence>
<accession>A0A2W7MPY3</accession>
<name>A0A2W7MPY3_9RHOB</name>
<organism evidence="11 12">
    <name type="scientific">Palleronia aestuarii</name>
    <dbReference type="NCBI Taxonomy" id="568105"/>
    <lineage>
        <taxon>Bacteria</taxon>
        <taxon>Pseudomonadati</taxon>
        <taxon>Pseudomonadota</taxon>
        <taxon>Alphaproteobacteria</taxon>
        <taxon>Rhodobacterales</taxon>
        <taxon>Roseobacteraceae</taxon>
        <taxon>Palleronia</taxon>
    </lineage>
</organism>
<dbReference type="AlphaFoldDB" id="A0A2W7MPY3"/>
<dbReference type="EMBL" id="QKZL01000073">
    <property type="protein sequence ID" value="PZX09643.1"/>
    <property type="molecule type" value="Genomic_DNA"/>
</dbReference>
<protein>
    <submittedName>
        <fullName evidence="11">Undecaprenyl-phosphate galactose phosphotransferase/exopolysaccharide production protein ExoY</fullName>
    </submittedName>
</protein>
<dbReference type="PANTHER" id="PTHR30576">
    <property type="entry name" value="COLANIC BIOSYNTHESIS UDP-GLUCOSE LIPID CARRIER TRANSFERASE"/>
    <property type="match status" value="1"/>
</dbReference>
<keyword evidence="8" id="KW-0270">Exopolysaccharide synthesis</keyword>
<evidence type="ECO:0000259" key="10">
    <source>
        <dbReference type="Pfam" id="PF02397"/>
    </source>
</evidence>
<dbReference type="Pfam" id="PF02397">
    <property type="entry name" value="Bac_transf"/>
    <property type="match status" value="1"/>
</dbReference>
<comment type="caution">
    <text evidence="11">The sequence shown here is derived from an EMBL/GenBank/DDBJ whole genome shotgun (WGS) entry which is preliminary data.</text>
</comment>
<reference evidence="11 12" key="1">
    <citation type="submission" date="2018-06" db="EMBL/GenBank/DDBJ databases">
        <title>Genomic Encyclopedia of Archaeal and Bacterial Type Strains, Phase II (KMG-II): from individual species to whole genera.</title>
        <authorList>
            <person name="Goeker M."/>
        </authorList>
    </citation>
    <scope>NUCLEOTIDE SEQUENCE [LARGE SCALE GENOMIC DNA]</scope>
    <source>
        <strain evidence="11 12">DSM 22009</strain>
    </source>
</reference>
<feature type="domain" description="Bacterial sugar transferase" evidence="10">
    <location>
        <begin position="25"/>
        <end position="215"/>
    </location>
</feature>
<dbReference type="InterPro" id="IPR003362">
    <property type="entry name" value="Bact_transf"/>
</dbReference>
<dbReference type="GO" id="GO:0000271">
    <property type="term" value="P:polysaccharide biosynthetic process"/>
    <property type="evidence" value="ECO:0007669"/>
    <property type="project" value="UniProtKB-KW"/>
</dbReference>
<gene>
    <name evidence="11" type="ORF">LX81_04411</name>
</gene>
<comment type="similarity">
    <text evidence="2">Belongs to the bacterial sugar transferase family.</text>
</comment>
<dbReference type="Proteomes" id="UP000248916">
    <property type="component" value="Unassembled WGS sequence"/>
</dbReference>
<feature type="transmembrane region" description="Helical" evidence="9">
    <location>
        <begin position="30"/>
        <end position="51"/>
    </location>
</feature>
<keyword evidence="12" id="KW-1185">Reference proteome</keyword>
<keyword evidence="5 9" id="KW-0812">Transmembrane</keyword>
<proteinExistence type="inferred from homology"/>
<keyword evidence="3" id="KW-1003">Cell membrane</keyword>
<comment type="subcellular location">
    <subcellularLocation>
        <location evidence="1">Cell membrane</location>
    </subcellularLocation>
</comment>
<evidence type="ECO:0000256" key="4">
    <source>
        <dbReference type="ARBA" id="ARBA00022679"/>
    </source>
</evidence>
<dbReference type="GO" id="GO:0016780">
    <property type="term" value="F:phosphotransferase activity, for other substituted phosphate groups"/>
    <property type="evidence" value="ECO:0007669"/>
    <property type="project" value="TreeGrafter"/>
</dbReference>
<keyword evidence="6 9" id="KW-1133">Transmembrane helix</keyword>
<keyword evidence="4 11" id="KW-0808">Transferase</keyword>